<evidence type="ECO:0000313" key="3">
    <source>
        <dbReference type="Proteomes" id="UP000077002"/>
    </source>
</evidence>
<keyword evidence="3" id="KW-1185">Reference proteome</keyword>
<evidence type="ECO:0000313" key="2">
    <source>
        <dbReference type="EMBL" id="OAG40897.1"/>
    </source>
</evidence>
<dbReference type="RefSeq" id="XP_022512849.1">
    <property type="nucleotide sequence ID" value="XM_022654945.1"/>
</dbReference>
<name>A0A177F9H0_9EURO</name>
<accession>A0A177F9H0</accession>
<sequence length="153" mass="16879">MLKAPYRRYLRSTSISHVDRDREDTIEPSSDTFASNPWDFRRWRSYVADTSEALEGESLGEPLEGGKKTAGDLVHDNADADDKEPAVQVHSTSPPAEHHSISHTEWLKLSRATRNTSWSVVSFLITTDMFGPLSVPYGPSVSVYTVIGALAGS</sequence>
<proteinExistence type="predicted"/>
<dbReference type="AlphaFoldDB" id="A0A177F9H0"/>
<gene>
    <name evidence="2" type="ORF">AYO21_04974</name>
</gene>
<organism evidence="2 3">
    <name type="scientific">Fonsecaea monophora</name>
    <dbReference type="NCBI Taxonomy" id="254056"/>
    <lineage>
        <taxon>Eukaryota</taxon>
        <taxon>Fungi</taxon>
        <taxon>Dikarya</taxon>
        <taxon>Ascomycota</taxon>
        <taxon>Pezizomycotina</taxon>
        <taxon>Eurotiomycetes</taxon>
        <taxon>Chaetothyriomycetidae</taxon>
        <taxon>Chaetothyriales</taxon>
        <taxon>Herpotrichiellaceae</taxon>
        <taxon>Fonsecaea</taxon>
    </lineage>
</organism>
<reference evidence="2 3" key="1">
    <citation type="submission" date="2016-03" db="EMBL/GenBank/DDBJ databases">
        <title>Draft genome sequence of the Fonsecaea monophora CBS 269.37.</title>
        <authorList>
            <person name="Bombassaro A."/>
            <person name="Vinicius W.A."/>
            <person name="De Hoog S."/>
            <person name="Sun J."/>
            <person name="Souza E.M."/>
            <person name="Raittz R.T."/>
            <person name="Costa F."/>
            <person name="Leao A.C."/>
            <person name="Tadra-Sfeir M.Z."/>
            <person name="Baura V."/>
            <person name="Balsanelli E."/>
            <person name="Pedrosa F.O."/>
            <person name="Moreno L.F."/>
            <person name="Steffens M.B."/>
            <person name="Xi L."/>
            <person name="Bocca A.L."/>
            <person name="Felipe M.S."/>
            <person name="Teixeira M."/>
            <person name="Telles Filho F.Q."/>
            <person name="Azevedo C.M."/>
            <person name="Gomes R."/>
            <person name="Vicente V.A."/>
        </authorList>
    </citation>
    <scope>NUCLEOTIDE SEQUENCE [LARGE SCALE GENOMIC DNA]</scope>
    <source>
        <strain evidence="2 3">CBS 269.37</strain>
    </source>
</reference>
<dbReference type="EMBL" id="LVKK01000029">
    <property type="protein sequence ID" value="OAG40897.1"/>
    <property type="molecule type" value="Genomic_DNA"/>
</dbReference>
<dbReference type="Proteomes" id="UP000077002">
    <property type="component" value="Unassembled WGS sequence"/>
</dbReference>
<protein>
    <submittedName>
        <fullName evidence="2">Uncharacterized protein</fullName>
    </submittedName>
</protein>
<evidence type="ECO:0000256" key="1">
    <source>
        <dbReference type="SAM" id="MobiDB-lite"/>
    </source>
</evidence>
<feature type="compositionally biased region" description="Basic and acidic residues" evidence="1">
    <location>
        <begin position="64"/>
        <end position="85"/>
    </location>
</feature>
<comment type="caution">
    <text evidence="2">The sequence shown here is derived from an EMBL/GenBank/DDBJ whole genome shotgun (WGS) entry which is preliminary data.</text>
</comment>
<dbReference type="GeneID" id="34600142"/>
<feature type="region of interest" description="Disordered" evidence="1">
    <location>
        <begin position="54"/>
        <end position="98"/>
    </location>
</feature>